<name>A0A0S8G3S6_UNCT6</name>
<dbReference type="Proteomes" id="UP000051717">
    <property type="component" value="Unassembled WGS sequence"/>
</dbReference>
<reference evidence="3 4" key="1">
    <citation type="journal article" date="2015" name="Microbiome">
        <title>Genomic resolution of linkages in carbon, nitrogen, and sulfur cycling among widespread estuary sediment bacteria.</title>
        <authorList>
            <person name="Baker B.J."/>
            <person name="Lazar C.S."/>
            <person name="Teske A.P."/>
            <person name="Dick G.J."/>
        </authorList>
    </citation>
    <scope>NUCLEOTIDE SEQUENCE [LARGE SCALE GENOMIC DNA]</scope>
    <source>
        <strain evidence="3">SM23_40</strain>
    </source>
</reference>
<protein>
    <recommendedName>
        <fullName evidence="2">DUF7768 domain-containing protein</fullName>
    </recommendedName>
</protein>
<accession>A0A0S8G3S6</accession>
<dbReference type="InterPro" id="IPR056670">
    <property type="entry name" value="DUF7768"/>
</dbReference>
<dbReference type="AlphaFoldDB" id="A0A0S8G3S6"/>
<proteinExistence type="predicted"/>
<evidence type="ECO:0000259" key="2">
    <source>
        <dbReference type="Pfam" id="PF24963"/>
    </source>
</evidence>
<dbReference type="Gene3D" id="3.40.50.10400">
    <property type="entry name" value="Hypothetical protein PA1492"/>
    <property type="match status" value="1"/>
</dbReference>
<feature type="region of interest" description="Disordered" evidence="1">
    <location>
        <begin position="111"/>
        <end position="135"/>
    </location>
</feature>
<evidence type="ECO:0000313" key="4">
    <source>
        <dbReference type="Proteomes" id="UP000051717"/>
    </source>
</evidence>
<feature type="domain" description="DUF7768" evidence="2">
    <location>
        <begin position="7"/>
        <end position="105"/>
    </location>
</feature>
<sequence length="135" mass="14791">MPERNRPLVFVSGPYSAPSEPEEQVNIRRAVDVGRAVFQKGYYPIVPHLLVREYYIHGDSGLFGYESLMQYTLAILARCDAVLLYGHSPGADRECRAAEELGKPAYFDIDQLPDLSDQEGPGADSGTEGRAGGSN</sequence>
<comment type="caution">
    <text evidence="3">The sequence shown here is derived from an EMBL/GenBank/DDBJ whole genome shotgun (WGS) entry which is preliminary data.</text>
</comment>
<dbReference type="EMBL" id="LJUI01000160">
    <property type="protein sequence ID" value="KPK66682.1"/>
    <property type="molecule type" value="Genomic_DNA"/>
</dbReference>
<evidence type="ECO:0000313" key="3">
    <source>
        <dbReference type="EMBL" id="KPK66682.1"/>
    </source>
</evidence>
<dbReference type="SUPFAM" id="SSF52309">
    <property type="entry name" value="N-(deoxy)ribosyltransferase-like"/>
    <property type="match status" value="1"/>
</dbReference>
<dbReference type="Pfam" id="PF24963">
    <property type="entry name" value="DUF7768"/>
    <property type="match status" value="1"/>
</dbReference>
<organism evidence="3 4">
    <name type="scientific">candidate division TA06 bacterium SM23_40</name>
    <dbReference type="NCBI Taxonomy" id="1703774"/>
    <lineage>
        <taxon>Bacteria</taxon>
        <taxon>Bacteria division TA06</taxon>
    </lineage>
</organism>
<evidence type="ECO:0000256" key="1">
    <source>
        <dbReference type="SAM" id="MobiDB-lite"/>
    </source>
</evidence>
<gene>
    <name evidence="3" type="ORF">AMJ82_11680</name>
</gene>